<comment type="caution">
    <text evidence="1">The sequence shown here is derived from an EMBL/GenBank/DDBJ whole genome shotgun (WGS) entry which is preliminary data.</text>
</comment>
<proteinExistence type="predicted"/>
<evidence type="ECO:0000313" key="2">
    <source>
        <dbReference type="Proteomes" id="UP000324176"/>
    </source>
</evidence>
<organism evidence="1 2">
    <name type="scientific">Nitrosomonas communis</name>
    <dbReference type="NCBI Taxonomy" id="44574"/>
    <lineage>
        <taxon>Bacteria</taxon>
        <taxon>Pseudomonadati</taxon>
        <taxon>Pseudomonadota</taxon>
        <taxon>Betaproteobacteria</taxon>
        <taxon>Nitrosomonadales</taxon>
        <taxon>Nitrosomonadaceae</taxon>
        <taxon>Nitrosomonas</taxon>
    </lineage>
</organism>
<dbReference type="OrthoDB" id="9803459at2"/>
<dbReference type="EMBL" id="VNHT01000164">
    <property type="protein sequence ID" value="TYP68404.1"/>
    <property type="molecule type" value="Genomic_DNA"/>
</dbReference>
<dbReference type="Proteomes" id="UP000324176">
    <property type="component" value="Unassembled WGS sequence"/>
</dbReference>
<evidence type="ECO:0000313" key="1">
    <source>
        <dbReference type="EMBL" id="TYP68404.1"/>
    </source>
</evidence>
<dbReference type="AlphaFoldDB" id="A0A5D3Y715"/>
<protein>
    <submittedName>
        <fullName evidence="1">Type III restriction enzyme</fullName>
    </submittedName>
</protein>
<reference evidence="1 2" key="1">
    <citation type="submission" date="2019-07" db="EMBL/GenBank/DDBJ databases">
        <title>Active sludge and wastewater microbial communities from Klosterneuburg, Austria.</title>
        <authorList>
            <person name="Wagner M."/>
        </authorList>
    </citation>
    <scope>NUCLEOTIDE SEQUENCE [LARGE SCALE GENOMIC DNA]</scope>
    <source>
        <strain evidence="1 2">Nm2</strain>
    </source>
</reference>
<dbReference type="RefSeq" id="WP_158441471.1">
    <property type="nucleotide sequence ID" value="NZ_CP011451.1"/>
</dbReference>
<gene>
    <name evidence="1" type="ORF">BCL69_11641</name>
</gene>
<sequence length="57" mass="6860">MQRLRQWWEDANALRVGMNYDFVYVNEAGYKQYAPKSFADLLAGFREYKNDYPAIFQ</sequence>
<name>A0A5D3Y715_9PROT</name>
<accession>A0A5D3Y715</accession>